<gene>
    <name evidence="17" type="ORF">B0F87_10580</name>
</gene>
<keyword evidence="10 14" id="KW-0472">Membrane</keyword>
<dbReference type="GO" id="GO:0004222">
    <property type="term" value="F:metalloendopeptidase activity"/>
    <property type="evidence" value="ECO:0007669"/>
    <property type="project" value="InterPro"/>
</dbReference>
<dbReference type="InterPro" id="IPR027057">
    <property type="entry name" value="CAXX_Prtase_1"/>
</dbReference>
<keyword evidence="5 13" id="KW-0378">Hydrolase</keyword>
<dbReference type="CDD" id="cd07343">
    <property type="entry name" value="M48A_Zmpste24p_like"/>
    <property type="match status" value="1"/>
</dbReference>
<feature type="transmembrane region" description="Helical" evidence="14">
    <location>
        <begin position="69"/>
        <end position="88"/>
    </location>
</feature>
<dbReference type="InterPro" id="IPR032456">
    <property type="entry name" value="Peptidase_M48_N"/>
</dbReference>
<dbReference type="GO" id="GO:0071586">
    <property type="term" value="P:CAAX-box protein processing"/>
    <property type="evidence" value="ECO:0007669"/>
    <property type="project" value="InterPro"/>
</dbReference>
<comment type="caution">
    <text evidence="17">The sequence shown here is derived from an EMBL/GenBank/DDBJ whole genome shotgun (WGS) entry which is preliminary data.</text>
</comment>
<feature type="active site" description="Proton donor" evidence="11">
    <location>
        <position position="359"/>
    </location>
</feature>
<evidence type="ECO:0000256" key="8">
    <source>
        <dbReference type="ARBA" id="ARBA00022989"/>
    </source>
</evidence>
<reference evidence="17 18" key="1">
    <citation type="submission" date="2018-02" db="EMBL/GenBank/DDBJ databases">
        <title>Subsurface microbial communities from deep shales in Ohio and West Virginia, USA.</title>
        <authorList>
            <person name="Wrighton K."/>
        </authorList>
    </citation>
    <scope>NUCLEOTIDE SEQUENCE [LARGE SCALE GENOMIC DNA]</scope>
    <source>
        <strain evidence="17 18">OWC-DMM</strain>
    </source>
</reference>
<comment type="subcellular location">
    <subcellularLocation>
        <location evidence="1">Endoplasmic reticulum membrane</location>
        <topology evidence="1">Multi-pass membrane protein</topology>
    </subcellularLocation>
</comment>
<dbReference type="FunFam" id="3.30.2010.10:FF:000002">
    <property type="entry name" value="CAAX prenyl protease"/>
    <property type="match status" value="1"/>
</dbReference>
<dbReference type="Pfam" id="PF01435">
    <property type="entry name" value="Peptidase_M48"/>
    <property type="match status" value="1"/>
</dbReference>
<dbReference type="InterPro" id="IPR001915">
    <property type="entry name" value="Peptidase_M48"/>
</dbReference>
<dbReference type="Gene3D" id="3.30.2010.10">
    <property type="entry name" value="Metalloproteases ('zincins'), catalytic domain"/>
    <property type="match status" value="1"/>
</dbReference>
<comment type="cofactor">
    <cofactor evidence="12 13">
        <name>Zn(2+)</name>
        <dbReference type="ChEBI" id="CHEBI:29105"/>
    </cofactor>
    <text evidence="12 13">Binds 1 zinc ion per subunit.</text>
</comment>
<evidence type="ECO:0000256" key="4">
    <source>
        <dbReference type="ARBA" id="ARBA00022723"/>
    </source>
</evidence>
<feature type="domain" description="Peptidase M48" evidence="15">
    <location>
        <begin position="208"/>
        <end position="411"/>
    </location>
</feature>
<feature type="transmembrane region" description="Helical" evidence="14">
    <location>
        <begin position="100"/>
        <end position="126"/>
    </location>
</feature>
<evidence type="ECO:0000256" key="14">
    <source>
        <dbReference type="SAM" id="Phobius"/>
    </source>
</evidence>
<evidence type="ECO:0000256" key="11">
    <source>
        <dbReference type="PIRSR" id="PIRSR627057-1"/>
    </source>
</evidence>
<evidence type="ECO:0000256" key="10">
    <source>
        <dbReference type="ARBA" id="ARBA00023136"/>
    </source>
</evidence>
<feature type="transmembrane region" description="Helical" evidence="14">
    <location>
        <begin position="324"/>
        <end position="343"/>
    </location>
</feature>
<keyword evidence="7 12" id="KW-0862">Zinc</keyword>
<evidence type="ECO:0000256" key="2">
    <source>
        <dbReference type="ARBA" id="ARBA00022670"/>
    </source>
</evidence>
<dbReference type="GO" id="GO:0046872">
    <property type="term" value="F:metal ion binding"/>
    <property type="evidence" value="ECO:0007669"/>
    <property type="project" value="UniProtKB-KW"/>
</dbReference>
<keyword evidence="2 13" id="KW-0645">Protease</keyword>
<keyword evidence="3 14" id="KW-0812">Transmembrane</keyword>
<feature type="domain" description="CAAX prenyl protease 1 N-terminal" evidence="16">
    <location>
        <begin position="29"/>
        <end position="204"/>
    </location>
</feature>
<evidence type="ECO:0000256" key="3">
    <source>
        <dbReference type="ARBA" id="ARBA00022692"/>
    </source>
</evidence>
<evidence type="ECO:0000256" key="9">
    <source>
        <dbReference type="ARBA" id="ARBA00023049"/>
    </source>
</evidence>
<feature type="transmembrane region" description="Helical" evidence="14">
    <location>
        <begin position="291"/>
        <end position="309"/>
    </location>
</feature>
<dbReference type="Pfam" id="PF16491">
    <property type="entry name" value="Peptidase_M48_N"/>
    <property type="match status" value="1"/>
</dbReference>
<feature type="binding site" evidence="12">
    <location>
        <position position="277"/>
    </location>
    <ligand>
        <name>Zn(2+)</name>
        <dbReference type="ChEBI" id="CHEBI:29105"/>
        <note>catalytic</note>
    </ligand>
</feature>
<proteinExistence type="inferred from homology"/>
<feature type="binding site" evidence="12">
    <location>
        <position position="355"/>
    </location>
    <ligand>
        <name>Zn(2+)</name>
        <dbReference type="ChEBI" id="CHEBI:29105"/>
        <note>catalytic</note>
    </ligand>
</feature>
<keyword evidence="4 12" id="KW-0479">Metal-binding</keyword>
<evidence type="ECO:0000259" key="16">
    <source>
        <dbReference type="Pfam" id="PF16491"/>
    </source>
</evidence>
<keyword evidence="6" id="KW-0256">Endoplasmic reticulum</keyword>
<sequence length="416" mass="46303">MNSFTIVFLIALTLSFSVQFWLAKRHAGYVAKHRDAVPEAFKNTVSLEAHQKAADYTLEKSKLGDIDSIIGVILLLAMTLGGGINFAFEFWAATITSPLIAGLAAVASVFLVMTLVEIPTSVYQTFVIEEKYGFNKSTPQQFIKDQLLQLVLVTAIGMPLLALILWVMDSIGSLWWLWAWGILMGFALLMSWLFPTLIAPLFNKFTPMEEGSLKDRIQGLLARCGFSSQGIFIMDGSKRSGHGNAYFTGLGSNKRIVFFDTLINSLEDEELEAILAHELGHFKCKHTIKMLVANAVMTLISFAILGWLIDQQWFYNGLGVEQPSHAAALLLFMLVSSSFTFFMQPISAYFQRKFEFEADDFASNHAKAEKLVSALVKLFEENASTLTPDPLYSAFHYSHPPAAIRIANLESKIRPA</sequence>
<dbReference type="EMBL" id="PTIZ01000005">
    <property type="protein sequence ID" value="PPK75614.1"/>
    <property type="molecule type" value="Genomic_DNA"/>
</dbReference>
<organism evidence="17 18">
    <name type="scientific">Methylobacter tundripaludum</name>
    <dbReference type="NCBI Taxonomy" id="173365"/>
    <lineage>
        <taxon>Bacteria</taxon>
        <taxon>Pseudomonadati</taxon>
        <taxon>Pseudomonadota</taxon>
        <taxon>Gammaproteobacteria</taxon>
        <taxon>Methylococcales</taxon>
        <taxon>Methylococcaceae</taxon>
        <taxon>Methylobacter</taxon>
    </lineage>
</organism>
<evidence type="ECO:0000256" key="1">
    <source>
        <dbReference type="ARBA" id="ARBA00004477"/>
    </source>
</evidence>
<evidence type="ECO:0000256" key="12">
    <source>
        <dbReference type="PIRSR" id="PIRSR627057-2"/>
    </source>
</evidence>
<evidence type="ECO:0000313" key="17">
    <source>
        <dbReference type="EMBL" id="PPK75614.1"/>
    </source>
</evidence>
<feature type="transmembrane region" description="Helical" evidence="14">
    <location>
        <begin position="147"/>
        <end position="168"/>
    </location>
</feature>
<evidence type="ECO:0000256" key="7">
    <source>
        <dbReference type="ARBA" id="ARBA00022833"/>
    </source>
</evidence>
<feature type="transmembrane region" description="Helical" evidence="14">
    <location>
        <begin position="174"/>
        <end position="194"/>
    </location>
</feature>
<name>A0A2S6HDP3_9GAMM</name>
<protein>
    <submittedName>
        <fullName evidence="17">STE24 endopeptidase</fullName>
    </submittedName>
</protein>
<feature type="transmembrane region" description="Helical" evidence="14">
    <location>
        <begin position="6"/>
        <end position="23"/>
    </location>
</feature>
<dbReference type="AlphaFoldDB" id="A0A2S6HDP3"/>
<keyword evidence="8 14" id="KW-1133">Transmembrane helix</keyword>
<keyword evidence="9 13" id="KW-0482">Metalloprotease</keyword>
<evidence type="ECO:0000259" key="15">
    <source>
        <dbReference type="Pfam" id="PF01435"/>
    </source>
</evidence>
<accession>A0A2S6HDP3</accession>
<dbReference type="RefSeq" id="WP_104428855.1">
    <property type="nucleotide sequence ID" value="NZ_PTIZ01000005.1"/>
</dbReference>
<feature type="active site" evidence="11">
    <location>
        <position position="278"/>
    </location>
</feature>
<dbReference type="PANTHER" id="PTHR10120">
    <property type="entry name" value="CAAX PRENYL PROTEASE 1"/>
    <property type="match status" value="1"/>
</dbReference>
<evidence type="ECO:0000256" key="6">
    <source>
        <dbReference type="ARBA" id="ARBA00022824"/>
    </source>
</evidence>
<comment type="similarity">
    <text evidence="13">Belongs to the peptidase M48 family.</text>
</comment>
<evidence type="ECO:0000313" key="18">
    <source>
        <dbReference type="Proteomes" id="UP000240010"/>
    </source>
</evidence>
<evidence type="ECO:0000256" key="5">
    <source>
        <dbReference type="ARBA" id="ARBA00022801"/>
    </source>
</evidence>
<dbReference type="Proteomes" id="UP000240010">
    <property type="component" value="Unassembled WGS sequence"/>
</dbReference>
<feature type="binding site" evidence="12">
    <location>
        <position position="281"/>
    </location>
    <ligand>
        <name>Zn(2+)</name>
        <dbReference type="ChEBI" id="CHEBI:29105"/>
        <note>catalytic</note>
    </ligand>
</feature>
<evidence type="ECO:0000256" key="13">
    <source>
        <dbReference type="RuleBase" id="RU003983"/>
    </source>
</evidence>